<feature type="region of interest" description="Disordered" evidence="2">
    <location>
        <begin position="271"/>
        <end position="311"/>
    </location>
</feature>
<evidence type="ECO:0000259" key="3">
    <source>
        <dbReference type="PROSITE" id="PS50157"/>
    </source>
</evidence>
<sequence length="311" mass="33845">MPASLPYAATVPERLLSSGSAITDGPPMTAFAASDKTKPRRRASDGTHLTKKEKAATGNLKCETCGKAYKHGSCLNKHLWEHTPEWQVTSKLLISKHQQVQLLEAASVLVAMNTDGTAIIDSDNSSSPAASGSSDPHDDISSTETTPPPQSEQVYRDTSHRYSNASSAYSRSYQSVFSSGSVPQEHPPRGFSSHNRHWSSSSNRPNTAATSTSIVESYNENDSEDLACAINLLRCHNGTPSGPAADFTDIPPVPPLPAKYQGAEFRLLAAHMEDSMRGDDVDMDEESEDDEHNERRHHYEAEEPMFGNMDA</sequence>
<feature type="compositionally biased region" description="Basic and acidic residues" evidence="2">
    <location>
        <begin position="42"/>
        <end position="55"/>
    </location>
</feature>
<dbReference type="AlphaFoldDB" id="A0A1V8SPJ3"/>
<keyword evidence="5" id="KW-1185">Reference proteome</keyword>
<feature type="region of interest" description="Disordered" evidence="2">
    <location>
        <begin position="176"/>
        <end position="212"/>
    </location>
</feature>
<keyword evidence="1" id="KW-0479">Metal-binding</keyword>
<feature type="domain" description="C2H2-type" evidence="3">
    <location>
        <begin position="60"/>
        <end position="87"/>
    </location>
</feature>
<evidence type="ECO:0000256" key="1">
    <source>
        <dbReference type="PROSITE-ProRule" id="PRU00042"/>
    </source>
</evidence>
<accession>A0A1V8SPJ3</accession>
<feature type="region of interest" description="Disordered" evidence="2">
    <location>
        <begin position="18"/>
        <end position="55"/>
    </location>
</feature>
<feature type="compositionally biased region" description="Low complexity" evidence="2">
    <location>
        <begin position="121"/>
        <end position="134"/>
    </location>
</feature>
<dbReference type="GO" id="GO:0008270">
    <property type="term" value="F:zinc ion binding"/>
    <property type="evidence" value="ECO:0007669"/>
    <property type="project" value="UniProtKB-KW"/>
</dbReference>
<evidence type="ECO:0000313" key="4">
    <source>
        <dbReference type="EMBL" id="OQO00948.1"/>
    </source>
</evidence>
<dbReference type="InParanoid" id="A0A1V8SPJ3"/>
<feature type="compositionally biased region" description="Basic and acidic residues" evidence="2">
    <location>
        <begin position="271"/>
        <end position="280"/>
    </location>
</feature>
<keyword evidence="1" id="KW-0862">Zinc</keyword>
<evidence type="ECO:0000256" key="2">
    <source>
        <dbReference type="SAM" id="MobiDB-lite"/>
    </source>
</evidence>
<dbReference type="PROSITE" id="PS00028">
    <property type="entry name" value="ZINC_FINGER_C2H2_1"/>
    <property type="match status" value="1"/>
</dbReference>
<evidence type="ECO:0000313" key="5">
    <source>
        <dbReference type="Proteomes" id="UP000192596"/>
    </source>
</evidence>
<organism evidence="4 5">
    <name type="scientific">Cryoendolithus antarcticus</name>
    <dbReference type="NCBI Taxonomy" id="1507870"/>
    <lineage>
        <taxon>Eukaryota</taxon>
        <taxon>Fungi</taxon>
        <taxon>Dikarya</taxon>
        <taxon>Ascomycota</taxon>
        <taxon>Pezizomycotina</taxon>
        <taxon>Dothideomycetes</taxon>
        <taxon>Dothideomycetidae</taxon>
        <taxon>Cladosporiales</taxon>
        <taxon>Cladosporiaceae</taxon>
        <taxon>Cryoendolithus</taxon>
    </lineage>
</organism>
<dbReference type="EMBL" id="NAJO01000033">
    <property type="protein sequence ID" value="OQO00948.1"/>
    <property type="molecule type" value="Genomic_DNA"/>
</dbReference>
<dbReference type="InterPro" id="IPR013087">
    <property type="entry name" value="Znf_C2H2_type"/>
</dbReference>
<gene>
    <name evidence="4" type="ORF">B0A48_13637</name>
</gene>
<dbReference type="PROSITE" id="PS50157">
    <property type="entry name" value="ZINC_FINGER_C2H2_2"/>
    <property type="match status" value="1"/>
</dbReference>
<dbReference type="OrthoDB" id="2152896at2759"/>
<feature type="compositionally biased region" description="Basic and acidic residues" evidence="2">
    <location>
        <begin position="292"/>
        <end position="301"/>
    </location>
</feature>
<name>A0A1V8SPJ3_9PEZI</name>
<comment type="caution">
    <text evidence="4">The sequence shown here is derived from an EMBL/GenBank/DDBJ whole genome shotgun (WGS) entry which is preliminary data.</text>
</comment>
<proteinExistence type="predicted"/>
<reference evidence="5" key="1">
    <citation type="submission" date="2017-03" db="EMBL/GenBank/DDBJ databases">
        <title>Genomes of endolithic fungi from Antarctica.</title>
        <authorList>
            <person name="Coleine C."/>
            <person name="Masonjones S."/>
            <person name="Stajich J.E."/>
        </authorList>
    </citation>
    <scope>NUCLEOTIDE SEQUENCE [LARGE SCALE GENOMIC DNA]</scope>
    <source>
        <strain evidence="5">CCFEE 5527</strain>
    </source>
</reference>
<feature type="region of interest" description="Disordered" evidence="2">
    <location>
        <begin position="119"/>
        <end position="161"/>
    </location>
</feature>
<feature type="compositionally biased region" description="Acidic residues" evidence="2">
    <location>
        <begin position="281"/>
        <end position="291"/>
    </location>
</feature>
<protein>
    <recommendedName>
        <fullName evidence="3">C2H2-type domain-containing protein</fullName>
    </recommendedName>
</protein>
<dbReference type="Proteomes" id="UP000192596">
    <property type="component" value="Unassembled WGS sequence"/>
</dbReference>
<keyword evidence="1" id="KW-0863">Zinc-finger</keyword>
<dbReference type="STRING" id="1507870.A0A1V8SPJ3"/>